<accession>A0A5B9D8J3</accession>
<dbReference type="GeneID" id="41329277"/>
<organism evidence="1 2">
    <name type="scientific">Promethearchaeum syntrophicum</name>
    <dbReference type="NCBI Taxonomy" id="2594042"/>
    <lineage>
        <taxon>Archaea</taxon>
        <taxon>Promethearchaeati</taxon>
        <taxon>Promethearchaeota</taxon>
        <taxon>Promethearchaeia</taxon>
        <taxon>Promethearchaeales</taxon>
        <taxon>Promethearchaeaceae</taxon>
        <taxon>Promethearchaeum</taxon>
    </lineage>
</organism>
<dbReference type="KEGG" id="psyt:DSAG12_01285"/>
<gene>
    <name evidence="1" type="ORF">DSAG12_01285</name>
</gene>
<name>A0A5B9D8J3_9ARCH</name>
<reference evidence="1 2" key="1">
    <citation type="journal article" date="2020" name="Nature">
        <title>Isolation of an archaeon at the prokaryote-eukaryote interface.</title>
        <authorList>
            <person name="Imachi H."/>
            <person name="Nobu M.K."/>
            <person name="Nakahara N."/>
            <person name="Morono Y."/>
            <person name="Ogawara M."/>
            <person name="Takaki Y."/>
            <person name="Takano Y."/>
            <person name="Uematsu K."/>
            <person name="Ikuta T."/>
            <person name="Ito M."/>
            <person name="Matsui Y."/>
            <person name="Miyazaki M."/>
            <person name="Murata K."/>
            <person name="Saito Y."/>
            <person name="Sakai S."/>
            <person name="Song C."/>
            <person name="Tasumi E."/>
            <person name="Yamanaka Y."/>
            <person name="Yamaguchi T."/>
            <person name="Kamagata Y."/>
            <person name="Tamaki H."/>
            <person name="Takai K."/>
        </authorList>
    </citation>
    <scope>NUCLEOTIDE SEQUENCE [LARGE SCALE GENOMIC DNA]</scope>
    <source>
        <strain evidence="1 2">MK-D1</strain>
    </source>
</reference>
<reference evidence="1 2" key="2">
    <citation type="journal article" date="2024" name="Int. J. Syst. Evol. Microbiol.">
        <title>Promethearchaeum syntrophicum gen. nov., sp. nov., an anaerobic, obligately syntrophic archaeon, the first isolate of the lineage 'Asgard' archaea, and proposal of the new archaeal phylum Promethearchaeota phyl. nov. and kingdom Promethearchaeati regn. nov.</title>
        <authorList>
            <person name="Imachi H."/>
            <person name="Nobu M.K."/>
            <person name="Kato S."/>
            <person name="Takaki Y."/>
            <person name="Miyazaki M."/>
            <person name="Miyata M."/>
            <person name="Ogawara M."/>
            <person name="Saito Y."/>
            <person name="Sakai S."/>
            <person name="Tahara Y.O."/>
            <person name="Takano Y."/>
            <person name="Tasumi E."/>
            <person name="Uematsu K."/>
            <person name="Yoshimura T."/>
            <person name="Itoh T."/>
            <person name="Ohkuma M."/>
            <person name="Takai K."/>
        </authorList>
    </citation>
    <scope>NUCLEOTIDE SEQUENCE [LARGE SCALE GENOMIC DNA]</scope>
    <source>
        <strain evidence="1 2">MK-D1</strain>
    </source>
</reference>
<evidence type="ECO:0000313" key="2">
    <source>
        <dbReference type="Proteomes" id="UP000321408"/>
    </source>
</evidence>
<dbReference type="Proteomes" id="UP000321408">
    <property type="component" value="Chromosome"/>
</dbReference>
<evidence type="ECO:0000313" key="1">
    <source>
        <dbReference type="EMBL" id="QEE15459.1"/>
    </source>
</evidence>
<dbReference type="AlphaFoldDB" id="A0A5B9D8J3"/>
<keyword evidence="2" id="KW-1185">Reference proteome</keyword>
<protein>
    <submittedName>
        <fullName evidence="1">Uncharacterized protein</fullName>
    </submittedName>
</protein>
<sequence length="123" mass="14429">MFCEHGLTKETCPYCMQQSRIKPPTRLVKLAPTELPMEVPLIKDLQNPTSPIKELYKENSPVNIKSRQLEKKFSLNMDSNEYNKTLFDKRMTELEKLRGYSTNSEDITPNVQIFDLKKKFTKK</sequence>
<proteinExistence type="predicted"/>
<dbReference type="RefSeq" id="WP_147662367.1">
    <property type="nucleotide sequence ID" value="NZ_CP042905.2"/>
</dbReference>
<dbReference type="EMBL" id="CP042905">
    <property type="protein sequence ID" value="QEE15459.1"/>
    <property type="molecule type" value="Genomic_DNA"/>
</dbReference>